<reference evidence="3" key="1">
    <citation type="submission" date="2023-03" db="EMBL/GenBank/DDBJ databases">
        <title>Actinoallomurus iriomotensis NBRC 103684.</title>
        <authorList>
            <person name="Ichikawa N."/>
            <person name="Sato H."/>
            <person name="Tonouchi N."/>
        </authorList>
    </citation>
    <scope>NUCLEOTIDE SEQUENCE</scope>
    <source>
        <strain evidence="3">NBRC 103684</strain>
    </source>
</reference>
<feature type="transmembrane region" description="Helical" evidence="2">
    <location>
        <begin position="71"/>
        <end position="92"/>
    </location>
</feature>
<sequence>MRKENDIITRLAAAKPTGLTPSTDPHRRSRFITAALAAQALGNDHRSSRDVGLDDAPCSPDRKRTKVRRRVLAVTVAAATAVAAAIVAVSIIRPPSAQAQVTSAAQRTFGQSFRVATTVQGDGGAPVRGRGEFDPARHVGRISTEEPIGKTERRYIGDLEYTKIPDTNYMHLPPAKPAPRTRKPWRVIRISPTSSPDLQAEVDNPQWALERLQQATHVRGTGRVSGPGWTGHRYTFTNPGKTGATGQPAHGAVDIDAQGRVRQVTFTFDQYTKTDDRLVRGWLRGTIVFSDYGTAVTVTAPPTDQVDHTPLPAAPRPGATVTIQAPHNTPEPPRPAPATLRPTTP</sequence>
<evidence type="ECO:0000313" key="3">
    <source>
        <dbReference type="EMBL" id="GLY91919.1"/>
    </source>
</evidence>
<dbReference type="AlphaFoldDB" id="A0A9W6SE41"/>
<feature type="compositionally biased region" description="Basic and acidic residues" evidence="1">
    <location>
        <begin position="43"/>
        <end position="52"/>
    </location>
</feature>
<keyword evidence="2" id="KW-0812">Transmembrane</keyword>
<keyword evidence="4" id="KW-1185">Reference proteome</keyword>
<name>A0A9W6SE41_9ACTN</name>
<accession>A0A9W6SE41</accession>
<dbReference type="RefSeq" id="WP_285583838.1">
    <property type="nucleotide sequence ID" value="NZ_BSTK01000023.1"/>
</dbReference>
<organism evidence="3 4">
    <name type="scientific">Actinoallomurus iriomotensis</name>
    <dbReference type="NCBI Taxonomy" id="478107"/>
    <lineage>
        <taxon>Bacteria</taxon>
        <taxon>Bacillati</taxon>
        <taxon>Actinomycetota</taxon>
        <taxon>Actinomycetes</taxon>
        <taxon>Streptosporangiales</taxon>
        <taxon>Thermomonosporaceae</taxon>
        <taxon>Actinoallomurus</taxon>
    </lineage>
</organism>
<dbReference type="Gene3D" id="2.50.20.20">
    <property type="match status" value="1"/>
</dbReference>
<evidence type="ECO:0000313" key="4">
    <source>
        <dbReference type="Proteomes" id="UP001165074"/>
    </source>
</evidence>
<gene>
    <name evidence="3" type="ORF">Airi02_098470</name>
</gene>
<dbReference type="Proteomes" id="UP001165074">
    <property type="component" value="Unassembled WGS sequence"/>
</dbReference>
<feature type="region of interest" description="Disordered" evidence="1">
    <location>
        <begin position="43"/>
        <end position="62"/>
    </location>
</feature>
<proteinExistence type="predicted"/>
<protein>
    <submittedName>
        <fullName evidence="3">Uncharacterized protein</fullName>
    </submittedName>
</protein>
<keyword evidence="2" id="KW-1133">Transmembrane helix</keyword>
<comment type="caution">
    <text evidence="3">The sequence shown here is derived from an EMBL/GenBank/DDBJ whole genome shotgun (WGS) entry which is preliminary data.</text>
</comment>
<evidence type="ECO:0000256" key="1">
    <source>
        <dbReference type="SAM" id="MobiDB-lite"/>
    </source>
</evidence>
<keyword evidence="2" id="KW-0472">Membrane</keyword>
<evidence type="ECO:0000256" key="2">
    <source>
        <dbReference type="SAM" id="Phobius"/>
    </source>
</evidence>
<feature type="region of interest" description="Disordered" evidence="1">
    <location>
        <begin position="300"/>
        <end position="345"/>
    </location>
</feature>
<dbReference type="EMBL" id="BSTK01000023">
    <property type="protein sequence ID" value="GLY91919.1"/>
    <property type="molecule type" value="Genomic_DNA"/>
</dbReference>